<dbReference type="Pfam" id="PF00358">
    <property type="entry name" value="PTS_EIIA_1"/>
    <property type="match status" value="1"/>
</dbReference>
<dbReference type="RefSeq" id="WP_242472808.1">
    <property type="nucleotide sequence ID" value="NZ_MTJN01000002.1"/>
</dbReference>
<dbReference type="InterPro" id="IPR000121">
    <property type="entry name" value="PEP_util_C"/>
</dbReference>
<dbReference type="Pfam" id="PF00391">
    <property type="entry name" value="PEP-utilizers"/>
    <property type="match status" value="1"/>
</dbReference>
<comment type="cofactor">
    <cofactor evidence="2">
        <name>Mg(2+)</name>
        <dbReference type="ChEBI" id="CHEBI:18420"/>
    </cofactor>
</comment>
<dbReference type="GO" id="GO:0005737">
    <property type="term" value="C:cytoplasm"/>
    <property type="evidence" value="ECO:0007669"/>
    <property type="project" value="UniProtKB-SubCell"/>
</dbReference>
<keyword evidence="7" id="KW-0963">Cytoplasm</keyword>
<dbReference type="InterPro" id="IPR008279">
    <property type="entry name" value="PEP-util_enz_mobile_dom"/>
</dbReference>
<dbReference type="PANTHER" id="PTHR46244">
    <property type="entry name" value="PHOSPHOENOLPYRUVATE-PROTEIN PHOSPHOTRANSFERASE"/>
    <property type="match status" value="1"/>
</dbReference>
<keyword evidence="9 16" id="KW-0808">Transferase</keyword>
<dbReference type="Proteomes" id="UP000190750">
    <property type="component" value="Unassembled WGS sequence"/>
</dbReference>
<proteinExistence type="inferred from homology"/>
<dbReference type="PANTHER" id="PTHR46244:SF6">
    <property type="entry name" value="PHOSPHOENOLPYRUVATE-PROTEIN PHOSPHOTRANSFERASE"/>
    <property type="match status" value="1"/>
</dbReference>
<dbReference type="PROSITE" id="PS00371">
    <property type="entry name" value="PTS_EIIA_TYPE_1_HIS"/>
    <property type="match status" value="1"/>
</dbReference>
<dbReference type="InterPro" id="IPR036637">
    <property type="entry name" value="Phosphohistidine_dom_sf"/>
</dbReference>
<dbReference type="EMBL" id="MTJN01000002">
    <property type="protein sequence ID" value="OOV06667.1"/>
    <property type="molecule type" value="Genomic_DNA"/>
</dbReference>
<comment type="caution">
    <text evidence="16">The sequence shown here is derived from an EMBL/GenBank/DDBJ whole genome shotgun (WGS) entry which is preliminary data.</text>
</comment>
<keyword evidence="10" id="KW-0598">Phosphotransferase system</keyword>
<keyword evidence="12" id="KW-0418">Kinase</keyword>
<dbReference type="InterPro" id="IPR008731">
    <property type="entry name" value="PTS_EIN"/>
</dbReference>
<dbReference type="Pfam" id="PF05524">
    <property type="entry name" value="PEP-utilisers_N"/>
    <property type="match status" value="1"/>
</dbReference>
<keyword evidence="11" id="KW-0479">Metal-binding</keyword>
<reference evidence="16 17" key="1">
    <citation type="submission" date="2017-01" db="EMBL/GenBank/DDBJ databases">
        <title>Genome sequencing of Rhodoferax fermentans JCM 7819.</title>
        <authorList>
            <person name="Kim Y.J."/>
            <person name="Farh M.E.-A."/>
            <person name="Yang D.-C."/>
        </authorList>
    </citation>
    <scope>NUCLEOTIDE SEQUENCE [LARGE SCALE GENOMIC DNA]</scope>
    <source>
        <strain evidence="16 17">JCM 7819</strain>
    </source>
</reference>
<evidence type="ECO:0000313" key="17">
    <source>
        <dbReference type="Proteomes" id="UP000190750"/>
    </source>
</evidence>
<comment type="subcellular location">
    <subcellularLocation>
        <location evidence="3">Cytoplasm</location>
    </subcellularLocation>
</comment>
<dbReference type="GO" id="GO:0008965">
    <property type="term" value="F:phosphoenolpyruvate-protein phosphotransferase activity"/>
    <property type="evidence" value="ECO:0007669"/>
    <property type="project" value="UniProtKB-EC"/>
</dbReference>
<evidence type="ECO:0000256" key="8">
    <source>
        <dbReference type="ARBA" id="ARBA00022597"/>
    </source>
</evidence>
<comment type="catalytic activity">
    <reaction evidence="1">
        <text>L-histidyl-[protein] + phosphoenolpyruvate = N(pros)-phospho-L-histidyl-[protein] + pyruvate</text>
        <dbReference type="Rhea" id="RHEA:23880"/>
        <dbReference type="Rhea" id="RHEA-COMP:9745"/>
        <dbReference type="Rhea" id="RHEA-COMP:9746"/>
        <dbReference type="ChEBI" id="CHEBI:15361"/>
        <dbReference type="ChEBI" id="CHEBI:29979"/>
        <dbReference type="ChEBI" id="CHEBI:58702"/>
        <dbReference type="ChEBI" id="CHEBI:64837"/>
        <dbReference type="EC" id="2.7.3.9"/>
    </reaction>
</comment>
<dbReference type="SUPFAM" id="SSF55594">
    <property type="entry name" value="HPr-like"/>
    <property type="match status" value="1"/>
</dbReference>
<dbReference type="CDD" id="cd00367">
    <property type="entry name" value="PTS-HPr_like"/>
    <property type="match status" value="1"/>
</dbReference>
<protein>
    <recommendedName>
        <fullName evidence="5">phosphoenolpyruvate--protein phosphotransferase</fullName>
        <ecNumber evidence="5">2.7.3.9</ecNumber>
    </recommendedName>
</protein>
<dbReference type="SUPFAM" id="SSF52009">
    <property type="entry name" value="Phosphohistidine domain"/>
    <property type="match status" value="1"/>
</dbReference>
<evidence type="ECO:0000256" key="12">
    <source>
        <dbReference type="ARBA" id="ARBA00022777"/>
    </source>
</evidence>
<dbReference type="PRINTS" id="PR01736">
    <property type="entry name" value="PHPHTRNFRASE"/>
</dbReference>
<dbReference type="InterPro" id="IPR000032">
    <property type="entry name" value="HPr-like"/>
</dbReference>
<evidence type="ECO:0000256" key="4">
    <source>
        <dbReference type="ARBA" id="ARBA00007837"/>
    </source>
</evidence>
<dbReference type="EC" id="2.7.3.9" evidence="5"/>
<dbReference type="PROSITE" id="PS51093">
    <property type="entry name" value="PTS_EIIA_TYPE_1"/>
    <property type="match status" value="1"/>
</dbReference>
<dbReference type="InterPro" id="IPR035895">
    <property type="entry name" value="HPr-like_sf"/>
</dbReference>
<dbReference type="Pfam" id="PF02896">
    <property type="entry name" value="PEP-utilizers_C"/>
    <property type="match status" value="1"/>
</dbReference>
<dbReference type="InterPro" id="IPR011055">
    <property type="entry name" value="Dup_hybrid_motif"/>
</dbReference>
<dbReference type="InterPro" id="IPR001127">
    <property type="entry name" value="PTS_EIIA_1_perm"/>
</dbReference>
<keyword evidence="17" id="KW-1185">Reference proteome</keyword>
<dbReference type="PROSITE" id="PS51350">
    <property type="entry name" value="PTS_HPR_DOM"/>
    <property type="match status" value="1"/>
</dbReference>
<evidence type="ECO:0000259" key="15">
    <source>
        <dbReference type="PROSITE" id="PS51350"/>
    </source>
</evidence>
<dbReference type="InterPro" id="IPR050499">
    <property type="entry name" value="PEP-utilizing_PTS_enzyme"/>
</dbReference>
<organism evidence="16 17">
    <name type="scientific">Rhodoferax fermentans</name>
    <dbReference type="NCBI Taxonomy" id="28066"/>
    <lineage>
        <taxon>Bacteria</taxon>
        <taxon>Pseudomonadati</taxon>
        <taxon>Pseudomonadota</taxon>
        <taxon>Betaproteobacteria</taxon>
        <taxon>Burkholderiales</taxon>
        <taxon>Comamonadaceae</taxon>
        <taxon>Rhodoferax</taxon>
    </lineage>
</organism>
<evidence type="ECO:0000259" key="14">
    <source>
        <dbReference type="PROSITE" id="PS51093"/>
    </source>
</evidence>
<feature type="domain" description="HPr" evidence="15">
    <location>
        <begin position="182"/>
        <end position="270"/>
    </location>
</feature>
<evidence type="ECO:0000256" key="9">
    <source>
        <dbReference type="ARBA" id="ARBA00022679"/>
    </source>
</evidence>
<keyword evidence="13" id="KW-0460">Magnesium</keyword>
<dbReference type="InterPro" id="IPR006318">
    <property type="entry name" value="PTS_EI-like"/>
</dbReference>
<dbReference type="NCBIfam" id="TIGR01003">
    <property type="entry name" value="PTS_HPr_family"/>
    <property type="match status" value="1"/>
</dbReference>
<evidence type="ECO:0000256" key="11">
    <source>
        <dbReference type="ARBA" id="ARBA00022723"/>
    </source>
</evidence>
<evidence type="ECO:0000256" key="1">
    <source>
        <dbReference type="ARBA" id="ARBA00000683"/>
    </source>
</evidence>
<dbReference type="Gene3D" id="3.50.30.10">
    <property type="entry name" value="Phosphohistidine domain"/>
    <property type="match status" value="1"/>
</dbReference>
<dbReference type="SUPFAM" id="SSF47831">
    <property type="entry name" value="Enzyme I of the PEP:sugar phosphotransferase system HPr-binding (sub)domain"/>
    <property type="match status" value="1"/>
</dbReference>
<dbReference type="InterPro" id="IPR036618">
    <property type="entry name" value="PtsI_HPr-bd_sf"/>
</dbReference>
<dbReference type="AlphaFoldDB" id="A0A1T1ARH3"/>
<evidence type="ECO:0000256" key="10">
    <source>
        <dbReference type="ARBA" id="ARBA00022683"/>
    </source>
</evidence>
<evidence type="ECO:0000256" key="3">
    <source>
        <dbReference type="ARBA" id="ARBA00004496"/>
    </source>
</evidence>
<evidence type="ECO:0000313" key="16">
    <source>
        <dbReference type="EMBL" id="OOV06667.1"/>
    </source>
</evidence>
<evidence type="ECO:0000256" key="2">
    <source>
        <dbReference type="ARBA" id="ARBA00001946"/>
    </source>
</evidence>
<dbReference type="Gene3D" id="3.30.1340.10">
    <property type="entry name" value="HPr-like"/>
    <property type="match status" value="1"/>
</dbReference>
<dbReference type="Gene3D" id="2.70.70.10">
    <property type="entry name" value="Glucose Permease (Domain IIA)"/>
    <property type="match status" value="1"/>
</dbReference>
<dbReference type="SUPFAM" id="SSF51261">
    <property type="entry name" value="Duplicated hybrid motif"/>
    <property type="match status" value="1"/>
</dbReference>
<dbReference type="GO" id="GO:0009401">
    <property type="term" value="P:phosphoenolpyruvate-dependent sugar phosphotransferase system"/>
    <property type="evidence" value="ECO:0007669"/>
    <property type="project" value="UniProtKB-KW"/>
</dbReference>
<gene>
    <name evidence="16" type="ORF">RF819_07950</name>
</gene>
<dbReference type="NCBIfam" id="TIGR00830">
    <property type="entry name" value="PTBA"/>
    <property type="match status" value="1"/>
</dbReference>
<evidence type="ECO:0000256" key="7">
    <source>
        <dbReference type="ARBA" id="ARBA00022490"/>
    </source>
</evidence>
<dbReference type="STRING" id="28066.RF819_07950"/>
<evidence type="ECO:0000256" key="5">
    <source>
        <dbReference type="ARBA" id="ARBA00012232"/>
    </source>
</evidence>
<evidence type="ECO:0000256" key="13">
    <source>
        <dbReference type="ARBA" id="ARBA00022842"/>
    </source>
</evidence>
<sequence length="857" mass="89293">METLMGFPQLNLLAFTSGRVVAIENVPDPVFAGRMMGDGLAIDPAHGAGQGVLSAPCAGRIVQLHSSRHACFLEADNGARVLLHIGVDTVLLKGEGFVTRVAQGDVVRAGQTLIEFDIDLLKRQNKPAMVILVVENGDDFHISSRTSSSNVSTGDPLLTLVATNTDTALPVSAPVDTGDVETAKGWAVVRHGGGLHARPCALLANALKPFAAAVEVRVRGASANARSATAMMGLSVAEGEEVELRATGHQAGDAIEAAIKALETVSVAAPVAPTHTTSIQSSARTDLLPTQFAGVIASPGLAMGLTARFEHAIRAIKEQGDSEIVEQRALAAALQALVGELATAVADAEQRQLVEQAEIFAAHRVLVEDPELLAASKTLIAAGKSAAFAWQTAIETQCRILVASNSPLLAGRASDLRDIERQVLRKLAGDDGAAPVFARDAVVLADDLLPSDFTALEQAGVAAIVTAQGGPTSHVAILARARGIPTLVAAGPRLAGVPAGVQVVVDANNGLLDTAPSPERLASALTEIGQRREAQAQMLARAHEPAVTIDGVRIEIAANIATAADAAKAVTLGAESVGLLRTELLFLDRQTAPTQDEQRAAYQAVVDALEGRSAIIRTLDVGADKSLPYIQIPQEDNPALGQRGIRLSLAREALLTEQLRAILAVQPRSAVKIMLPMVTDLAELVATRGVLDRLAAEMGISERVELGVMIETPAAAVLADQLAQEADFFSVGSNDLTQYALCMDRTNPALAARVDALHPSVLRLLALAAQGAAGSGRWLGVCGAMASDPIAVPLLIGLGATELSVSPAVIPEIKSVVRQLNLAECQSVAQTVLQLTSAEAIRAYVRQVWPWLDAAKA</sequence>
<comment type="similarity">
    <text evidence="4">Belongs to the PEP-utilizing enzyme family.</text>
</comment>
<keyword evidence="8" id="KW-0762">Sugar transport</keyword>
<keyword evidence="16" id="KW-0670">Pyruvate</keyword>
<dbReference type="InterPro" id="IPR015813">
    <property type="entry name" value="Pyrv/PenolPyrv_kinase-like_dom"/>
</dbReference>
<name>A0A1T1ARH3_RHOFE</name>
<dbReference type="GO" id="GO:0046872">
    <property type="term" value="F:metal ion binding"/>
    <property type="evidence" value="ECO:0007669"/>
    <property type="project" value="UniProtKB-KW"/>
</dbReference>
<dbReference type="SUPFAM" id="SSF51621">
    <property type="entry name" value="Phosphoenolpyruvate/pyruvate domain"/>
    <property type="match status" value="1"/>
</dbReference>
<evidence type="ECO:0000256" key="6">
    <source>
        <dbReference type="ARBA" id="ARBA00022448"/>
    </source>
</evidence>
<dbReference type="InterPro" id="IPR040442">
    <property type="entry name" value="Pyrv_kinase-like_dom_sf"/>
</dbReference>
<dbReference type="Gene3D" id="3.20.20.60">
    <property type="entry name" value="Phosphoenolpyruvate-binding domains"/>
    <property type="match status" value="1"/>
</dbReference>
<keyword evidence="6" id="KW-0813">Transport</keyword>
<dbReference type="NCBIfam" id="TIGR01417">
    <property type="entry name" value="PTS_I_fam"/>
    <property type="match status" value="1"/>
</dbReference>
<dbReference type="PRINTS" id="PR00107">
    <property type="entry name" value="PHOSPHOCPHPR"/>
</dbReference>
<dbReference type="GO" id="GO:0016301">
    <property type="term" value="F:kinase activity"/>
    <property type="evidence" value="ECO:0007669"/>
    <property type="project" value="UniProtKB-KW"/>
</dbReference>
<accession>A0A1T1ARH3</accession>
<dbReference type="Gene3D" id="1.10.274.10">
    <property type="entry name" value="PtsI, HPr-binding domain"/>
    <property type="match status" value="1"/>
</dbReference>
<dbReference type="Pfam" id="PF00381">
    <property type="entry name" value="PTS-HPr"/>
    <property type="match status" value="1"/>
</dbReference>
<feature type="domain" description="PTS EIIA type-1" evidence="14">
    <location>
        <begin position="28"/>
        <end position="136"/>
    </location>
</feature>